<dbReference type="PANTHER" id="PTHR33115">
    <property type="entry name" value="ARM REPEAT SUPERFAMILY PROTEIN"/>
    <property type="match status" value="1"/>
</dbReference>
<dbReference type="AlphaFoldDB" id="A0A078FLE1"/>
<accession>A0A078FLE1</accession>
<evidence type="ECO:0000256" key="1">
    <source>
        <dbReference type="ARBA" id="ARBA00022737"/>
    </source>
</evidence>
<dbReference type="SUPFAM" id="SSF48371">
    <property type="entry name" value="ARM repeat"/>
    <property type="match status" value="1"/>
</dbReference>
<evidence type="ECO:0000313" key="3">
    <source>
        <dbReference type="EMBL" id="CDY13936.1"/>
    </source>
</evidence>
<gene>
    <name evidence="3" type="primary">BnaC09g38900D</name>
    <name evidence="3" type="ORF">GSBRNA2T00078420001</name>
</gene>
<dbReference type="InterPro" id="IPR000225">
    <property type="entry name" value="Armadillo"/>
</dbReference>
<evidence type="ECO:0000256" key="2">
    <source>
        <dbReference type="PROSITE-ProRule" id="PRU00259"/>
    </source>
</evidence>
<dbReference type="OMA" id="FMEEMLC"/>
<keyword evidence="1" id="KW-0677">Repeat</keyword>
<dbReference type="STRING" id="3708.A0A078FLE1"/>
<dbReference type="Gene3D" id="1.25.10.10">
    <property type="entry name" value="Leucine-rich Repeat Variant"/>
    <property type="match status" value="1"/>
</dbReference>
<evidence type="ECO:0000313" key="4">
    <source>
        <dbReference type="Proteomes" id="UP000028999"/>
    </source>
</evidence>
<protein>
    <submittedName>
        <fullName evidence="3">BnaC09g38900D protein</fullName>
    </submittedName>
</protein>
<dbReference type="PROSITE" id="PS50176">
    <property type="entry name" value="ARM_REPEAT"/>
    <property type="match status" value="1"/>
</dbReference>
<dbReference type="PaxDb" id="3708-A0A078FLE1"/>
<dbReference type="InterPro" id="IPR016024">
    <property type="entry name" value="ARM-type_fold"/>
</dbReference>
<feature type="repeat" description="ARM" evidence="2">
    <location>
        <begin position="48"/>
        <end position="93"/>
    </location>
</feature>
<reference evidence="3 4" key="1">
    <citation type="journal article" date="2014" name="Science">
        <title>Plant genetics. Early allopolyploid evolution in the post-Neolithic Brassica napus oilseed genome.</title>
        <authorList>
            <person name="Chalhoub B."/>
            <person name="Denoeud F."/>
            <person name="Liu S."/>
            <person name="Parkin I.A."/>
            <person name="Tang H."/>
            <person name="Wang X."/>
            <person name="Chiquet J."/>
            <person name="Belcram H."/>
            <person name="Tong C."/>
            <person name="Samans B."/>
            <person name="Correa M."/>
            <person name="Da Silva C."/>
            <person name="Just J."/>
            <person name="Falentin C."/>
            <person name="Koh C.S."/>
            <person name="Le Clainche I."/>
            <person name="Bernard M."/>
            <person name="Bento P."/>
            <person name="Noel B."/>
            <person name="Labadie K."/>
            <person name="Alberti A."/>
            <person name="Charles M."/>
            <person name="Arnaud D."/>
            <person name="Guo H."/>
            <person name="Daviaud C."/>
            <person name="Alamery S."/>
            <person name="Jabbari K."/>
            <person name="Zhao M."/>
            <person name="Edger P.P."/>
            <person name="Chelaifa H."/>
            <person name="Tack D."/>
            <person name="Lassalle G."/>
            <person name="Mestiri I."/>
            <person name="Schnel N."/>
            <person name="Le Paslier M.C."/>
            <person name="Fan G."/>
            <person name="Renault V."/>
            <person name="Bayer P.E."/>
            <person name="Golicz A.A."/>
            <person name="Manoli S."/>
            <person name="Lee T.H."/>
            <person name="Thi V.H."/>
            <person name="Chalabi S."/>
            <person name="Hu Q."/>
            <person name="Fan C."/>
            <person name="Tollenaere R."/>
            <person name="Lu Y."/>
            <person name="Battail C."/>
            <person name="Shen J."/>
            <person name="Sidebottom C.H."/>
            <person name="Wang X."/>
            <person name="Canaguier A."/>
            <person name="Chauveau A."/>
            <person name="Berard A."/>
            <person name="Deniot G."/>
            <person name="Guan M."/>
            <person name="Liu Z."/>
            <person name="Sun F."/>
            <person name="Lim Y.P."/>
            <person name="Lyons E."/>
            <person name="Town C.D."/>
            <person name="Bancroft I."/>
            <person name="Wang X."/>
            <person name="Meng J."/>
            <person name="Ma J."/>
            <person name="Pires J.C."/>
            <person name="King G.J."/>
            <person name="Brunel D."/>
            <person name="Delourme R."/>
            <person name="Renard M."/>
            <person name="Aury J.M."/>
            <person name="Adams K.L."/>
            <person name="Batley J."/>
            <person name="Snowdon R.J."/>
            <person name="Tost J."/>
            <person name="Edwards D."/>
            <person name="Zhou Y."/>
            <person name="Hua W."/>
            <person name="Sharpe A.G."/>
            <person name="Paterson A.H."/>
            <person name="Guan C."/>
            <person name="Wincker P."/>
        </authorList>
    </citation>
    <scope>NUCLEOTIDE SEQUENCE [LARGE SCALE GENOMIC DNA]</scope>
    <source>
        <strain evidence="4">cv. Darmor-bzh</strain>
    </source>
</reference>
<keyword evidence="4" id="KW-1185">Reference proteome</keyword>
<dbReference type="Proteomes" id="UP000028999">
    <property type="component" value="Unassembled WGS sequence"/>
</dbReference>
<proteinExistence type="predicted"/>
<dbReference type="InterPro" id="IPR011989">
    <property type="entry name" value="ARM-like"/>
</dbReference>
<sequence>MDIVSFGMELLGSNSSDEQLIGARILRQFAVSQRYSEETLEKIGINFPVVERLVEMLNWKDLQEEEIRRSAAEILSKLAGKKQNSLRVAGISGAMESISSLLESTRSSDLTIWDS</sequence>
<dbReference type="EMBL" id="LK032039">
    <property type="protein sequence ID" value="CDY13936.1"/>
    <property type="molecule type" value="Genomic_DNA"/>
</dbReference>
<dbReference type="PANTHER" id="PTHR33115:SF50">
    <property type="entry name" value="ARM REPEAT SUPERFAMILY PROTEIN"/>
    <property type="match status" value="1"/>
</dbReference>
<name>A0A078FLE1_BRANA</name>
<organism evidence="3 4">
    <name type="scientific">Brassica napus</name>
    <name type="common">Rape</name>
    <dbReference type="NCBI Taxonomy" id="3708"/>
    <lineage>
        <taxon>Eukaryota</taxon>
        <taxon>Viridiplantae</taxon>
        <taxon>Streptophyta</taxon>
        <taxon>Embryophyta</taxon>
        <taxon>Tracheophyta</taxon>
        <taxon>Spermatophyta</taxon>
        <taxon>Magnoliopsida</taxon>
        <taxon>eudicotyledons</taxon>
        <taxon>Gunneridae</taxon>
        <taxon>Pentapetalae</taxon>
        <taxon>rosids</taxon>
        <taxon>malvids</taxon>
        <taxon>Brassicales</taxon>
        <taxon>Brassicaceae</taxon>
        <taxon>Brassiceae</taxon>
        <taxon>Brassica</taxon>
    </lineage>
</organism>
<dbReference type="Gramene" id="CDY13936">
    <property type="protein sequence ID" value="CDY13936"/>
    <property type="gene ID" value="GSBRNA2T00078420001"/>
</dbReference>